<comment type="caution">
    <text evidence="4">The sequence shown here is derived from an EMBL/GenBank/DDBJ whole genome shotgun (WGS) entry which is preliminary data.</text>
</comment>
<dbReference type="Proteomes" id="UP001549257">
    <property type="component" value="Unassembled WGS sequence"/>
</dbReference>
<feature type="transmembrane region" description="Helical" evidence="1">
    <location>
        <begin position="232"/>
        <end position="250"/>
    </location>
</feature>
<sequence>MAAGYRRLVEPRLSGLPNGVVVAWYPVLVALLGLVLIVLHISGTSSGANFRLFGTGVDPQLLFSSPKEIRTDEWLVQQGWVVSQAQQGFPLVNGTFPGGMNTTAVMELPSWDWTALLRPHMWGFLLFGLEAGVAWQWWIPGIALATAAYLLFVTLVPRRPATAAFVATAVFFSPIIQWWYGPNSIWPVAWAMLAMAATVWFLRDTRRWVRIVWAVTVGWLAVTTAIGLYIPFSAPCIIVFLLFFIGTVLQDRPWSKDRLGLLLRRLAPMIVAGVAAAGVIGLFVVTRLDVFVAVGSTVYPGQRSDPTGRILLDDPQAVGFLGALFGQSFSATSPNVLGPNPSESATVILISLFLTPALIWFAVSAWRRERRIDWLLVTTCLTTILFLAYMFVPGWDALARLLLLDKVPVSRLRVGFLAMTVVAVALTVREVETRAARVAHGRMPRSLGPAVLSTAAVVAVCAYVAYMIFTRDPGVVSATWLWPITLVTMILSTALLFFRRTVPVAAACLLIAAVTIGAAVNPLYRGIFNLNDTRIGQAVREIDDADPGTWIGVGESSTMAVLVSSGVDAYSGMQPYPSEEMWEDIDPDGSDEAAWNRLGYVRWVFGPGEPESANPATDQIVSTFDACSEFAQQNVDYVLTDGVPPTMDCLTLIADEQQGASSMQIYSVGPQAG</sequence>
<keyword evidence="1" id="KW-0472">Membrane</keyword>
<evidence type="ECO:0000259" key="3">
    <source>
        <dbReference type="Pfam" id="PF24677"/>
    </source>
</evidence>
<feature type="transmembrane region" description="Helical" evidence="1">
    <location>
        <begin position="135"/>
        <end position="156"/>
    </location>
</feature>
<feature type="transmembrane region" description="Helical" evidence="1">
    <location>
        <begin position="262"/>
        <end position="285"/>
    </location>
</feature>
<keyword evidence="5" id="KW-1185">Reference proteome</keyword>
<feature type="transmembrane region" description="Helical" evidence="1">
    <location>
        <begin position="344"/>
        <end position="362"/>
    </location>
</feature>
<feature type="domain" description="DUF7657" evidence="3">
    <location>
        <begin position="24"/>
        <end position="429"/>
    </location>
</feature>
<feature type="transmembrane region" description="Helical" evidence="1">
    <location>
        <begin position="209"/>
        <end position="226"/>
    </location>
</feature>
<keyword evidence="1" id="KW-1133">Transmembrane helix</keyword>
<protein>
    <submittedName>
        <fullName evidence="4">Uncharacterized protein</fullName>
    </submittedName>
</protein>
<feature type="transmembrane region" description="Helical" evidence="1">
    <location>
        <begin position="505"/>
        <end position="524"/>
    </location>
</feature>
<feature type="transmembrane region" description="Helical" evidence="1">
    <location>
        <begin position="480"/>
        <end position="498"/>
    </location>
</feature>
<feature type="transmembrane region" description="Helical" evidence="1">
    <location>
        <begin position="449"/>
        <end position="468"/>
    </location>
</feature>
<feature type="transmembrane region" description="Helical" evidence="1">
    <location>
        <begin position="412"/>
        <end position="428"/>
    </location>
</feature>
<evidence type="ECO:0000259" key="2">
    <source>
        <dbReference type="Pfam" id="PF24672"/>
    </source>
</evidence>
<dbReference type="Pfam" id="PF24672">
    <property type="entry name" value="DUF7654"/>
    <property type="match status" value="1"/>
</dbReference>
<feature type="transmembrane region" description="Helical" evidence="1">
    <location>
        <begin position="163"/>
        <end position="179"/>
    </location>
</feature>
<proteinExistence type="predicted"/>
<evidence type="ECO:0000256" key="1">
    <source>
        <dbReference type="SAM" id="Phobius"/>
    </source>
</evidence>
<evidence type="ECO:0000313" key="5">
    <source>
        <dbReference type="Proteomes" id="UP001549257"/>
    </source>
</evidence>
<evidence type="ECO:0000313" key="4">
    <source>
        <dbReference type="EMBL" id="MET4583511.1"/>
    </source>
</evidence>
<feature type="transmembrane region" description="Helical" evidence="1">
    <location>
        <begin position="185"/>
        <end position="202"/>
    </location>
</feature>
<gene>
    <name evidence="4" type="ORF">ABIE21_003037</name>
</gene>
<dbReference type="EMBL" id="JBEPSJ010000004">
    <property type="protein sequence ID" value="MET4583511.1"/>
    <property type="molecule type" value="Genomic_DNA"/>
</dbReference>
<accession>A0ABV2QR17</accession>
<reference evidence="4 5" key="1">
    <citation type="submission" date="2024-06" db="EMBL/GenBank/DDBJ databases">
        <title>Sorghum-associated microbial communities from plants grown in Nebraska, USA.</title>
        <authorList>
            <person name="Schachtman D."/>
        </authorList>
    </citation>
    <scope>NUCLEOTIDE SEQUENCE [LARGE SCALE GENOMIC DNA]</scope>
    <source>
        <strain evidence="4 5">2857</strain>
    </source>
</reference>
<dbReference type="InterPro" id="IPR056071">
    <property type="entry name" value="DUF7654"/>
</dbReference>
<dbReference type="Pfam" id="PF24677">
    <property type="entry name" value="DUF7657"/>
    <property type="match status" value="1"/>
</dbReference>
<feature type="transmembrane region" description="Helical" evidence="1">
    <location>
        <begin position="374"/>
        <end position="392"/>
    </location>
</feature>
<feature type="domain" description="DUF7654" evidence="2">
    <location>
        <begin position="530"/>
        <end position="669"/>
    </location>
</feature>
<organism evidence="4 5">
    <name type="scientific">Conyzicola nivalis</name>
    <dbReference type="NCBI Taxonomy" id="1477021"/>
    <lineage>
        <taxon>Bacteria</taxon>
        <taxon>Bacillati</taxon>
        <taxon>Actinomycetota</taxon>
        <taxon>Actinomycetes</taxon>
        <taxon>Micrococcales</taxon>
        <taxon>Microbacteriaceae</taxon>
        <taxon>Conyzicola</taxon>
    </lineage>
</organism>
<dbReference type="InterPro" id="IPR056074">
    <property type="entry name" value="DUF7657"/>
</dbReference>
<keyword evidence="1" id="KW-0812">Transmembrane</keyword>
<name>A0ABV2QR17_9MICO</name>
<feature type="transmembrane region" description="Helical" evidence="1">
    <location>
        <begin position="21"/>
        <end position="42"/>
    </location>
</feature>